<feature type="region of interest" description="Disordered" evidence="1">
    <location>
        <begin position="565"/>
        <end position="639"/>
    </location>
</feature>
<dbReference type="Gene3D" id="1.20.80.10">
    <property type="match status" value="1"/>
</dbReference>
<protein>
    <submittedName>
        <fullName evidence="2">Frm-10</fullName>
    </submittedName>
</protein>
<feature type="region of interest" description="Disordered" evidence="1">
    <location>
        <begin position="72"/>
        <end position="111"/>
    </location>
</feature>
<dbReference type="Pfam" id="PF00373">
    <property type="entry name" value="FERM_M"/>
    <property type="match status" value="1"/>
</dbReference>
<keyword evidence="3" id="KW-1185">Reference proteome</keyword>
<accession>A0A2A6BRX1</accession>
<dbReference type="OrthoDB" id="2142533at2759"/>
<feature type="compositionally biased region" description="Polar residues" evidence="1">
    <location>
        <begin position="565"/>
        <end position="575"/>
    </location>
</feature>
<dbReference type="InterPro" id="IPR014352">
    <property type="entry name" value="FERM/acyl-CoA-bd_prot_sf"/>
</dbReference>
<evidence type="ECO:0000313" key="3">
    <source>
        <dbReference type="Proteomes" id="UP000005239"/>
    </source>
</evidence>
<feature type="compositionally biased region" description="Basic and acidic residues" evidence="1">
    <location>
        <begin position="18"/>
        <end position="29"/>
    </location>
</feature>
<dbReference type="Proteomes" id="UP000005239">
    <property type="component" value="Unassembled WGS sequence"/>
</dbReference>
<reference evidence="3" key="1">
    <citation type="journal article" date="2008" name="Nat. Genet.">
        <title>The Pristionchus pacificus genome provides a unique perspective on nematode lifestyle and parasitism.</title>
        <authorList>
            <person name="Dieterich C."/>
            <person name="Clifton S.W."/>
            <person name="Schuster L.N."/>
            <person name="Chinwalla A."/>
            <person name="Delehaunty K."/>
            <person name="Dinkelacker I."/>
            <person name="Fulton L."/>
            <person name="Fulton R."/>
            <person name="Godfrey J."/>
            <person name="Minx P."/>
            <person name="Mitreva M."/>
            <person name="Roeseler W."/>
            <person name="Tian H."/>
            <person name="Witte H."/>
            <person name="Yang S.P."/>
            <person name="Wilson R.K."/>
            <person name="Sommer R.J."/>
        </authorList>
    </citation>
    <scope>NUCLEOTIDE SEQUENCE [LARGE SCALE GENOMIC DNA]</scope>
    <source>
        <strain evidence="3">PS312</strain>
    </source>
</reference>
<dbReference type="InterPro" id="IPR051594">
    <property type="entry name" value="KRIT1/FRMD8"/>
</dbReference>
<dbReference type="CDD" id="cd14473">
    <property type="entry name" value="FERM_B-lobe"/>
    <property type="match status" value="1"/>
</dbReference>
<dbReference type="InterPro" id="IPR011993">
    <property type="entry name" value="PH-like_dom_sf"/>
</dbReference>
<feature type="compositionally biased region" description="Basic and acidic residues" evidence="1">
    <location>
        <begin position="83"/>
        <end position="93"/>
    </location>
</feature>
<dbReference type="PANTHER" id="PTHR13283:SF10">
    <property type="entry name" value="FERM DOMAIN-CONTAINING PROTEIN 8"/>
    <property type="match status" value="1"/>
</dbReference>
<dbReference type="GO" id="GO:0090090">
    <property type="term" value="P:negative regulation of canonical Wnt signaling pathway"/>
    <property type="evidence" value="ECO:0000318"/>
    <property type="project" value="GO_Central"/>
</dbReference>
<dbReference type="SUPFAM" id="SSF47031">
    <property type="entry name" value="Second domain of FERM"/>
    <property type="match status" value="1"/>
</dbReference>
<dbReference type="GO" id="GO:0005886">
    <property type="term" value="C:plasma membrane"/>
    <property type="evidence" value="ECO:0000318"/>
    <property type="project" value="GO_Central"/>
</dbReference>
<dbReference type="Gene3D" id="3.10.20.90">
    <property type="entry name" value="Phosphatidylinositol 3-kinase Catalytic Subunit, Chain A, domain 1"/>
    <property type="match status" value="1"/>
</dbReference>
<dbReference type="Gene3D" id="2.30.29.30">
    <property type="entry name" value="Pleckstrin-homology domain (PH domain)/Phosphotyrosine-binding domain (PTB)"/>
    <property type="match status" value="1"/>
</dbReference>
<accession>A0A8R1YE47</accession>
<dbReference type="EnsemblMetazoa" id="PPA16918.1">
    <property type="protein sequence ID" value="PPA16918.1"/>
    <property type="gene ID" value="WBGene00106472"/>
</dbReference>
<evidence type="ECO:0000256" key="1">
    <source>
        <dbReference type="SAM" id="MobiDB-lite"/>
    </source>
</evidence>
<feature type="compositionally biased region" description="Low complexity" evidence="1">
    <location>
        <begin position="577"/>
        <end position="639"/>
    </location>
</feature>
<dbReference type="InterPro" id="IPR035963">
    <property type="entry name" value="FERM_2"/>
</dbReference>
<dbReference type="AlphaFoldDB" id="A0A2A6BRX1"/>
<dbReference type="InterPro" id="IPR019748">
    <property type="entry name" value="FERM_central"/>
</dbReference>
<proteinExistence type="predicted"/>
<dbReference type="PANTHER" id="PTHR13283">
    <property type="entry name" value="KREV INTERACTION TRAPPED 1-RELATED"/>
    <property type="match status" value="1"/>
</dbReference>
<reference evidence="2" key="2">
    <citation type="submission" date="2022-06" db="UniProtKB">
        <authorList>
            <consortium name="EnsemblMetazoa"/>
        </authorList>
    </citation>
    <scope>IDENTIFICATION</scope>
    <source>
        <strain evidence="2">PS312</strain>
    </source>
</reference>
<name>A0A2A6BRX1_PRIPA</name>
<sequence>MSDASRLVTSPLLRQNALHHESGDSRDEGDSAFAEITVADEIEARSEAVRLMPVAGPPRRLVADALHRRNHSVGEQAPGAGSAEKKDAYRKCSEGNQMAEPQVRKSLSESRGVQLSKIEMISAGEAPVHRSFTAPCDIERRPYPEMTLTNTPLGYSMNESMPPMTANEQSTVNITVRFSYPYVTLPEPYQKSESAPQPYFVPMILPVQGGKLANAEFLLAEVAKEFDVDMHYASEALAVWMISDLLEVQLKPHHSPYGVGECWASLLKKFTSASADDIAEDCPLVMVKRRVQLSVTREQEIMAFCPRIREILFNDAYEAFMSGRYAPSVEESAELAGLALSAAFEPYVKEKHGVEFLRQEIESFVPRHLVSTIKGPLVFGRALNGANSLESLLLKSWRESPQTLADVHTRFLEKLHDKPYYGAAFFPGSIERPKKKWSLSGGASDIRVLVGINETFVSVLDDAKKEILLVQRIRDCTWNRIDPQPPTSPDDVEPSLLLTFPDDADTRAKATKVLQIFGRQAVMINALLIAMAAQAADDDLMEEDSGAELSDGGYCNGGDYSNSGYSHSVPSTSRSIPARSSMATSTASSPTTSSSSPPKTASSTSSSGAHTTSAVSHSSSGTHHTTTSSRPSSTVSRVPSLTRHNKLCLATFNQAGECLQAQGSLKVVFKGTTSQA</sequence>
<evidence type="ECO:0000313" key="2">
    <source>
        <dbReference type="EnsemblMetazoa" id="PPA16918.1"/>
    </source>
</evidence>
<gene>
    <name evidence="2" type="primary">WBGene00106472</name>
</gene>
<organism evidence="2 3">
    <name type="scientific">Pristionchus pacificus</name>
    <name type="common">Parasitic nematode worm</name>
    <dbReference type="NCBI Taxonomy" id="54126"/>
    <lineage>
        <taxon>Eukaryota</taxon>
        <taxon>Metazoa</taxon>
        <taxon>Ecdysozoa</taxon>
        <taxon>Nematoda</taxon>
        <taxon>Chromadorea</taxon>
        <taxon>Rhabditida</taxon>
        <taxon>Rhabditina</taxon>
        <taxon>Diplogasteromorpha</taxon>
        <taxon>Diplogasteroidea</taxon>
        <taxon>Neodiplogasteridae</taxon>
        <taxon>Pristionchus</taxon>
    </lineage>
</organism>
<feature type="region of interest" description="Disordered" evidence="1">
    <location>
        <begin position="1"/>
        <end position="31"/>
    </location>
</feature>